<evidence type="ECO:0000256" key="4">
    <source>
        <dbReference type="PIRSR" id="PIRSR606710-1"/>
    </source>
</evidence>
<dbReference type="Gene3D" id="2.60.120.200">
    <property type="match status" value="1"/>
</dbReference>
<dbReference type="PANTHER" id="PTHR42812">
    <property type="entry name" value="BETA-XYLOSIDASE"/>
    <property type="match status" value="1"/>
</dbReference>
<dbReference type="Pfam" id="PF04616">
    <property type="entry name" value="Glyco_hydro_43"/>
    <property type="match status" value="1"/>
</dbReference>
<comment type="caution">
    <text evidence="8">The sequence shown here is derived from an EMBL/GenBank/DDBJ whole genome shotgun (WGS) entry which is preliminary data.</text>
</comment>
<reference evidence="8" key="1">
    <citation type="journal article" date="2021" name="Nat. Commun.">
        <title>Genetic determinants of endophytism in the Arabidopsis root mycobiome.</title>
        <authorList>
            <person name="Mesny F."/>
            <person name="Miyauchi S."/>
            <person name="Thiergart T."/>
            <person name="Pickel B."/>
            <person name="Atanasova L."/>
            <person name="Karlsson M."/>
            <person name="Huettel B."/>
            <person name="Barry K.W."/>
            <person name="Haridas S."/>
            <person name="Chen C."/>
            <person name="Bauer D."/>
            <person name="Andreopoulos W."/>
            <person name="Pangilinan J."/>
            <person name="LaButti K."/>
            <person name="Riley R."/>
            <person name="Lipzen A."/>
            <person name="Clum A."/>
            <person name="Drula E."/>
            <person name="Henrissat B."/>
            <person name="Kohler A."/>
            <person name="Grigoriev I.V."/>
            <person name="Martin F.M."/>
            <person name="Hacquard S."/>
        </authorList>
    </citation>
    <scope>NUCLEOTIDE SEQUENCE</scope>
    <source>
        <strain evidence="8">MPI-CAGE-AT-0016</strain>
    </source>
</reference>
<dbReference type="InterPro" id="IPR023296">
    <property type="entry name" value="Glyco_hydro_beta-prop_sf"/>
</dbReference>
<keyword evidence="3 6" id="KW-0326">Glycosidase</keyword>
<accession>A0A8K0T7N6</accession>
<keyword evidence="2 6" id="KW-0378">Hydrolase</keyword>
<dbReference type="Gene3D" id="2.115.10.20">
    <property type="entry name" value="Glycosyl hydrolase domain, family 43"/>
    <property type="match status" value="1"/>
</dbReference>
<dbReference type="PANTHER" id="PTHR42812:SF12">
    <property type="entry name" value="BETA-XYLOSIDASE-RELATED"/>
    <property type="match status" value="1"/>
</dbReference>
<dbReference type="Proteomes" id="UP000813385">
    <property type="component" value="Unassembled WGS sequence"/>
</dbReference>
<feature type="active site" description="Proton donor" evidence="4">
    <location>
        <position position="200"/>
    </location>
</feature>
<dbReference type="GO" id="GO:0004553">
    <property type="term" value="F:hydrolase activity, hydrolyzing O-glycosyl compounds"/>
    <property type="evidence" value="ECO:0007669"/>
    <property type="project" value="InterPro"/>
</dbReference>
<dbReference type="OrthoDB" id="408373at2759"/>
<dbReference type="InterPro" id="IPR041542">
    <property type="entry name" value="GH43_C2"/>
</dbReference>
<evidence type="ECO:0000256" key="1">
    <source>
        <dbReference type="ARBA" id="ARBA00009865"/>
    </source>
</evidence>
<dbReference type="SUPFAM" id="SSF49899">
    <property type="entry name" value="Concanavalin A-like lectins/glucanases"/>
    <property type="match status" value="1"/>
</dbReference>
<keyword evidence="9" id="KW-1185">Reference proteome</keyword>
<feature type="site" description="Important for catalytic activity, responsible for pKa modulation of the active site Glu and correct orientation of both the proton donor and substrate" evidence="5">
    <location>
        <position position="146"/>
    </location>
</feature>
<sequence>MTSVSNPIIPGFAPDPSIIRVDDTYFLVNSSFHLFPGLPIYSSTDLATWTHVGNAIHRPSQLDLARSVTWIHRGSSDILVGTGGLYAPTIRHHAGTTYIICTNVVHPVSQPVDGERPLFRNFIVRTHHPSLTSWSDPVFFDFNGIDPDLFFDIDGRAYVVGSSWNTIPSTINGFEIDIDTGARLTPEVVLWGGALRVIPEGPHLYRRGNWYYLVIAEGGTHEDHQVSIARARAPLGPYESCARNPILAPTAGLADAKVVYTGHGDFVQDADDGWWFTCLGVRTLDTADGRASIMGRETFLTRATWTDDEEDPWPVVEQPITLSVTLPSLPSPPRPLSSAPGIDWVHIRNPDLATYRISPDSSTVSFLPSAAGLDNPGNSPVTFAGKRQRALTGSSEVSLSLPRRGLAGLVYYKDEHRHASMAYDADTSAFVFEGVNAAKRQPFAVRKSYPATGAGEAHFRISYTETEIRFYYRLSAAVDEWSEAGVVPTEVLTDHDFTGPCIGLFATTGTSQQDGEVEWCGFYNVRLL</sequence>
<evidence type="ECO:0000256" key="2">
    <source>
        <dbReference type="ARBA" id="ARBA00022801"/>
    </source>
</evidence>
<dbReference type="AlphaFoldDB" id="A0A8K0T7N6"/>
<dbReference type="EMBL" id="JAGPXD010000005">
    <property type="protein sequence ID" value="KAH7353458.1"/>
    <property type="molecule type" value="Genomic_DNA"/>
</dbReference>
<evidence type="ECO:0000256" key="5">
    <source>
        <dbReference type="PIRSR" id="PIRSR606710-2"/>
    </source>
</evidence>
<name>A0A8K0T7N6_9PEZI</name>
<gene>
    <name evidence="8" type="ORF">B0T11DRAFT_356577</name>
</gene>
<dbReference type="InterPro" id="IPR006710">
    <property type="entry name" value="Glyco_hydro_43"/>
</dbReference>
<feature type="domain" description="Beta-xylosidase C-terminal Concanavalin A-like" evidence="7">
    <location>
        <begin position="340"/>
        <end position="517"/>
    </location>
</feature>
<dbReference type="Pfam" id="PF17851">
    <property type="entry name" value="GH43_C2"/>
    <property type="match status" value="1"/>
</dbReference>
<protein>
    <submittedName>
        <fullName evidence="8">Xylosidase/arabinosidase</fullName>
    </submittedName>
</protein>
<dbReference type="InterPro" id="IPR051795">
    <property type="entry name" value="Glycosyl_Hydrlase_43"/>
</dbReference>
<dbReference type="CDD" id="cd18617">
    <property type="entry name" value="GH43_XynB-like"/>
    <property type="match status" value="1"/>
</dbReference>
<feature type="active site" description="Proton acceptor" evidence="4">
    <location>
        <position position="15"/>
    </location>
</feature>
<evidence type="ECO:0000313" key="8">
    <source>
        <dbReference type="EMBL" id="KAH7353458.1"/>
    </source>
</evidence>
<evidence type="ECO:0000313" key="9">
    <source>
        <dbReference type="Proteomes" id="UP000813385"/>
    </source>
</evidence>
<evidence type="ECO:0000256" key="6">
    <source>
        <dbReference type="RuleBase" id="RU361187"/>
    </source>
</evidence>
<evidence type="ECO:0000256" key="3">
    <source>
        <dbReference type="ARBA" id="ARBA00023295"/>
    </source>
</evidence>
<dbReference type="GO" id="GO:0005975">
    <property type="term" value="P:carbohydrate metabolic process"/>
    <property type="evidence" value="ECO:0007669"/>
    <property type="project" value="InterPro"/>
</dbReference>
<evidence type="ECO:0000259" key="7">
    <source>
        <dbReference type="Pfam" id="PF17851"/>
    </source>
</evidence>
<organism evidence="8 9">
    <name type="scientific">Plectosphaerella cucumerina</name>
    <dbReference type="NCBI Taxonomy" id="40658"/>
    <lineage>
        <taxon>Eukaryota</taxon>
        <taxon>Fungi</taxon>
        <taxon>Dikarya</taxon>
        <taxon>Ascomycota</taxon>
        <taxon>Pezizomycotina</taxon>
        <taxon>Sordariomycetes</taxon>
        <taxon>Hypocreomycetidae</taxon>
        <taxon>Glomerellales</taxon>
        <taxon>Plectosphaerellaceae</taxon>
        <taxon>Plectosphaerella</taxon>
    </lineage>
</organism>
<dbReference type="SUPFAM" id="SSF75005">
    <property type="entry name" value="Arabinanase/levansucrase/invertase"/>
    <property type="match status" value="1"/>
</dbReference>
<proteinExistence type="inferred from homology"/>
<dbReference type="InterPro" id="IPR013320">
    <property type="entry name" value="ConA-like_dom_sf"/>
</dbReference>
<comment type="similarity">
    <text evidence="1 6">Belongs to the glycosyl hydrolase 43 family.</text>
</comment>